<reference evidence="1 2" key="1">
    <citation type="submission" date="2013-03" db="EMBL/GenBank/DDBJ databases">
        <title>Draft genome sequence of Gracibacillus halophilus YIM-C55.5, a moderately halophilic and thermophilic organism from the Xiaochaidamu salt lake.</title>
        <authorList>
            <person name="Sugumar T."/>
            <person name="Polireddy D.R."/>
            <person name="Antony A."/>
            <person name="Madhava Y.R."/>
            <person name="Sivakumar N."/>
        </authorList>
    </citation>
    <scope>NUCLEOTIDE SEQUENCE [LARGE SCALE GENOMIC DNA]</scope>
    <source>
        <strain evidence="1 2">YIM-C55.5</strain>
    </source>
</reference>
<organism evidence="1 2">
    <name type="scientific">Gracilibacillus halophilus YIM-C55.5</name>
    <dbReference type="NCBI Taxonomy" id="1308866"/>
    <lineage>
        <taxon>Bacteria</taxon>
        <taxon>Bacillati</taxon>
        <taxon>Bacillota</taxon>
        <taxon>Bacilli</taxon>
        <taxon>Bacillales</taxon>
        <taxon>Bacillaceae</taxon>
        <taxon>Gracilibacillus</taxon>
    </lineage>
</organism>
<proteinExistence type="predicted"/>
<protein>
    <submittedName>
        <fullName evidence="1">Uncharacterized protein</fullName>
    </submittedName>
</protein>
<dbReference type="AlphaFoldDB" id="N4WBS2"/>
<comment type="caution">
    <text evidence="1">The sequence shown here is derived from an EMBL/GenBank/DDBJ whole genome shotgun (WGS) entry which is preliminary data.</text>
</comment>
<dbReference type="Proteomes" id="UP000012283">
    <property type="component" value="Unassembled WGS sequence"/>
</dbReference>
<dbReference type="RefSeq" id="WP_003465334.1">
    <property type="nucleotide sequence ID" value="NZ_APML01000016.1"/>
</dbReference>
<dbReference type="EMBL" id="APML01000016">
    <property type="protein sequence ID" value="ENH97748.1"/>
    <property type="molecule type" value="Genomic_DNA"/>
</dbReference>
<gene>
    <name evidence="1" type="ORF">J416_04291</name>
</gene>
<evidence type="ECO:0000313" key="1">
    <source>
        <dbReference type="EMBL" id="ENH97748.1"/>
    </source>
</evidence>
<name>N4WBS2_9BACI</name>
<evidence type="ECO:0000313" key="2">
    <source>
        <dbReference type="Proteomes" id="UP000012283"/>
    </source>
</evidence>
<accession>N4WBS2</accession>
<sequence length="133" mass="15365">MRQTGDGRIAVCIENGYMRQTGDGRIAVCIEKGYMRQTEDGRIAVCIENWYMRQTEDGRIAVCIENWYMHQTGDHDDAICMKYADYQEIVKQSTTVFPVMCHLHGNLIRMRCSFPSNSSFTRKSLDPQLQISQ</sequence>
<keyword evidence="2" id="KW-1185">Reference proteome</keyword>